<dbReference type="RefSeq" id="WP_080887265.1">
    <property type="nucleotide sequence ID" value="NZ_LT828648.1"/>
</dbReference>
<dbReference type="EMBL" id="LT828648">
    <property type="protein sequence ID" value="SLM48953.1"/>
    <property type="molecule type" value="Genomic_DNA"/>
</dbReference>
<gene>
    <name evidence="1" type="ORF">NSJP_2786</name>
</gene>
<protein>
    <submittedName>
        <fullName evidence="1">Uncharacterized protein</fullName>
    </submittedName>
</protein>
<dbReference type="KEGG" id="nja:NSJP_2786"/>
<accession>A0A1W1I820</accession>
<keyword evidence="2" id="KW-1185">Reference proteome</keyword>
<evidence type="ECO:0000313" key="1">
    <source>
        <dbReference type="EMBL" id="SLM48953.1"/>
    </source>
</evidence>
<organism evidence="1 2">
    <name type="scientific">Nitrospira japonica</name>
    <dbReference type="NCBI Taxonomy" id="1325564"/>
    <lineage>
        <taxon>Bacteria</taxon>
        <taxon>Pseudomonadati</taxon>
        <taxon>Nitrospirota</taxon>
        <taxon>Nitrospiria</taxon>
        <taxon>Nitrospirales</taxon>
        <taxon>Nitrospiraceae</taxon>
        <taxon>Nitrospira</taxon>
    </lineage>
</organism>
<dbReference type="Proteomes" id="UP000192042">
    <property type="component" value="Chromosome I"/>
</dbReference>
<dbReference type="AlphaFoldDB" id="A0A1W1I820"/>
<evidence type="ECO:0000313" key="2">
    <source>
        <dbReference type="Proteomes" id="UP000192042"/>
    </source>
</evidence>
<reference evidence="1 2" key="1">
    <citation type="submission" date="2017-03" db="EMBL/GenBank/DDBJ databases">
        <authorList>
            <person name="Afonso C.L."/>
            <person name="Miller P.J."/>
            <person name="Scott M.A."/>
            <person name="Spackman E."/>
            <person name="Goraichik I."/>
            <person name="Dimitrov K.M."/>
            <person name="Suarez D.L."/>
            <person name="Swayne D.E."/>
        </authorList>
    </citation>
    <scope>NUCLEOTIDE SEQUENCE [LARGE SCALE GENOMIC DNA]</scope>
    <source>
        <strain evidence="1">Genome sequencing of Nitrospira japonica strain NJ11</strain>
    </source>
</reference>
<proteinExistence type="predicted"/>
<name>A0A1W1I820_9BACT</name>
<dbReference type="OrthoDB" id="9789591at2"/>
<sequence>MGPTKAIIKDQALYEASTGKFIKDGFASRHEIDDYVKHHYLALPVIDNAGNAWQLDGKPIYCYRGSQYETVDDRRVHLARCPDCGGMGIRADEFVVESDCIRCTQCGHEFDARLEMMET</sequence>
<dbReference type="STRING" id="1325564.NSJP_2786"/>